<evidence type="ECO:0000256" key="1">
    <source>
        <dbReference type="SAM" id="Phobius"/>
    </source>
</evidence>
<feature type="transmembrane region" description="Helical" evidence="1">
    <location>
        <begin position="176"/>
        <end position="197"/>
    </location>
</feature>
<dbReference type="PaxDb" id="6239-C06B3.12"/>
<dbReference type="SMR" id="Q58AA2"/>
<dbReference type="InParanoid" id="Q58AA2"/>
<dbReference type="Pfam" id="PF03383">
    <property type="entry name" value="Serpentine_r_xa"/>
    <property type="match status" value="1"/>
</dbReference>
<dbReference type="CTD" id="3565536"/>
<gene>
    <name evidence="2 4" type="primary">srxa-11</name>
    <name evidence="4" type="ORF">C06B3.12</name>
    <name evidence="2" type="ORF">CELE_C06B3.12</name>
</gene>
<dbReference type="PANTHER" id="PTHR23018:SF4">
    <property type="entry name" value="G_PROTEIN_RECEP_F1_2 DOMAIN-CONTAINING PROTEIN-RELATED"/>
    <property type="match status" value="1"/>
</dbReference>
<feature type="transmembrane region" description="Helical" evidence="1">
    <location>
        <begin position="91"/>
        <end position="115"/>
    </location>
</feature>
<evidence type="ECO:0000313" key="3">
    <source>
        <dbReference type="Proteomes" id="UP000001940"/>
    </source>
</evidence>
<keyword evidence="1" id="KW-0472">Membrane</keyword>
<sequence>MISIVRWIVYGSYTLVLIFSTTFLIFFYWTIRTYKKNDKLPTIYIYTMILCNFGLIFRGFLDGVIPEIISKDAYYWFHNPTGIYLNVFNDFVYYFPMTLTILTLAHRIYLVFFPIGKAFDSEYLKWYCFAFSMMLLTVMLIPFFSACAGSFDYYLFAFRSGCPPKVHWITQFLASYFWIVPVVCMVLNIILIFHMSLKSKKNNQMSQNSASARQAQERRLLIQSIALTTFILSHEIASFITELYIEEFFSLPELTQRAILCGRAAVVDLVCFFIYFIVTPSTRRILLEKTNTVNGKKNSVTRVKNCT</sequence>
<accession>Q58AA2</accession>
<keyword evidence="2" id="KW-0675">Receptor</keyword>
<dbReference type="OrthoDB" id="10474281at2759"/>
<dbReference type="eggNOG" id="ENOG502TJKB">
    <property type="taxonomic scope" value="Eukaryota"/>
</dbReference>
<feature type="transmembrane region" description="Helical" evidence="1">
    <location>
        <begin position="257"/>
        <end position="278"/>
    </location>
</feature>
<dbReference type="EMBL" id="BX284605">
    <property type="protein sequence ID" value="CAI70404.1"/>
    <property type="molecule type" value="Genomic_DNA"/>
</dbReference>
<dbReference type="KEGG" id="cel:CELE_C06B3.12"/>
<feature type="transmembrane region" description="Helical" evidence="1">
    <location>
        <begin position="127"/>
        <end position="156"/>
    </location>
</feature>
<dbReference type="UCSC" id="C06B3.12">
    <property type="organism name" value="c. elegans"/>
</dbReference>
<keyword evidence="1" id="KW-1133">Transmembrane helix</keyword>
<evidence type="ECO:0000313" key="4">
    <source>
        <dbReference type="WormBase" id="C06B3.12"/>
    </source>
</evidence>
<reference evidence="2 3" key="1">
    <citation type="journal article" date="1998" name="Science">
        <title>Genome sequence of the nematode C. elegans: a platform for investigating biology.</title>
        <authorList>
            <consortium name="The C. elegans sequencing consortium"/>
            <person name="Sulson J.E."/>
            <person name="Waterston R."/>
        </authorList>
    </citation>
    <scope>NUCLEOTIDE SEQUENCE [LARGE SCALE GENOMIC DNA]</scope>
    <source>
        <strain evidence="2 3">Bristol N2</strain>
    </source>
</reference>
<dbReference type="PANTHER" id="PTHR23018">
    <property type="entry name" value="SERPENTINE RECEPTOR, CLASS XA-RELATED"/>
    <property type="match status" value="1"/>
</dbReference>
<name>Q58AA2_CAEEL</name>
<protein>
    <submittedName>
        <fullName evidence="2">Serpentine Receptor, class T</fullName>
    </submittedName>
</protein>
<dbReference type="AlphaFoldDB" id="Q58AA2"/>
<organism evidence="2 3">
    <name type="scientific">Caenorhabditis elegans</name>
    <dbReference type="NCBI Taxonomy" id="6239"/>
    <lineage>
        <taxon>Eukaryota</taxon>
        <taxon>Metazoa</taxon>
        <taxon>Ecdysozoa</taxon>
        <taxon>Nematoda</taxon>
        <taxon>Chromadorea</taxon>
        <taxon>Rhabditida</taxon>
        <taxon>Rhabditina</taxon>
        <taxon>Rhabditomorpha</taxon>
        <taxon>Rhabditoidea</taxon>
        <taxon>Rhabditidae</taxon>
        <taxon>Peloderinae</taxon>
        <taxon>Caenorhabditis</taxon>
    </lineage>
</organism>
<dbReference type="HOGENOM" id="CLU_069454_1_0_1"/>
<evidence type="ECO:0000313" key="2">
    <source>
        <dbReference type="EMBL" id="CAI70404.1"/>
    </source>
</evidence>
<keyword evidence="3" id="KW-1185">Reference proteome</keyword>
<dbReference type="InterPro" id="IPR005047">
    <property type="entry name" value="7TM_GPCR_serpentine_rcpt_Srxa"/>
</dbReference>
<dbReference type="Proteomes" id="UP000001940">
    <property type="component" value="Chromosome V"/>
</dbReference>
<feature type="transmembrane region" description="Helical" evidence="1">
    <location>
        <begin position="12"/>
        <end position="31"/>
    </location>
</feature>
<dbReference type="RefSeq" id="NP_001021368.1">
    <property type="nucleotide sequence ID" value="NM_001026197.1"/>
</dbReference>
<dbReference type="AGR" id="WB:WBGene00044114"/>
<feature type="transmembrane region" description="Helical" evidence="1">
    <location>
        <begin position="43"/>
        <end position="61"/>
    </location>
</feature>
<keyword evidence="1" id="KW-0812">Transmembrane</keyword>
<dbReference type="GeneID" id="3565536"/>
<dbReference type="WormBase" id="C06B3.12">
    <property type="protein sequence ID" value="CE38141"/>
    <property type="gene ID" value="WBGene00044114"/>
    <property type="gene designation" value="srxa-11"/>
</dbReference>
<proteinExistence type="predicted"/>
<dbReference type="OMA" id="FVYYFPM"/>
<feature type="transmembrane region" description="Helical" evidence="1">
    <location>
        <begin position="220"/>
        <end position="245"/>
    </location>
</feature>
<dbReference type="PhylomeDB" id="Q58AA2"/>